<name>A0A1S2VMW7_9BACT</name>
<feature type="domain" description="NIPSNAP" evidence="2">
    <location>
        <begin position="38"/>
        <end position="118"/>
    </location>
</feature>
<dbReference type="Pfam" id="PF07978">
    <property type="entry name" value="NIPSNAP"/>
    <property type="match status" value="2"/>
</dbReference>
<sequence length="266" mass="30546">MVSLKPVLKYLSLAVWTLTLMLAVHDLATAAKKQKQTYEMRIYRFKTPEQKKLTEAYWEQAAIPAYNRAGIQQVGVFEEADQKDGLKLYVLIPYKSLDQLPKIAAKLANDKAYMEAAAPYWNTPNTEPAYDRIETMIMEAFDEMPVLKVPATTAPRDKRIYEFRIYESYSERAGQKKIDMFNVGGEINIFDRLGFNAMFYSKVIAGPRMPCLAYMTTFDDKASRDAHWKAFSSDPEWKKLSPLPEYANTVSKIEGHYLNPTAYSQL</sequence>
<dbReference type="AlphaFoldDB" id="A0A1S2VMW7"/>
<keyword evidence="1" id="KW-0732">Signal</keyword>
<dbReference type="InterPro" id="IPR012577">
    <property type="entry name" value="NIPSNAP"/>
</dbReference>
<organism evidence="3 4">
    <name type="scientific">Arsenicibacter rosenii</name>
    <dbReference type="NCBI Taxonomy" id="1750698"/>
    <lineage>
        <taxon>Bacteria</taxon>
        <taxon>Pseudomonadati</taxon>
        <taxon>Bacteroidota</taxon>
        <taxon>Cytophagia</taxon>
        <taxon>Cytophagales</taxon>
        <taxon>Spirosomataceae</taxon>
        <taxon>Arsenicibacter</taxon>
    </lineage>
</organism>
<evidence type="ECO:0000259" key="2">
    <source>
        <dbReference type="Pfam" id="PF07978"/>
    </source>
</evidence>
<gene>
    <name evidence="3" type="ORF">BLX24_10935</name>
</gene>
<dbReference type="InterPro" id="IPR011008">
    <property type="entry name" value="Dimeric_a/b-barrel"/>
</dbReference>
<proteinExistence type="predicted"/>
<keyword evidence="4" id="KW-1185">Reference proteome</keyword>
<dbReference type="EMBL" id="MORL01000004">
    <property type="protein sequence ID" value="OIN59545.1"/>
    <property type="molecule type" value="Genomic_DNA"/>
</dbReference>
<feature type="chain" id="PRO_5010284275" description="NIPSNAP domain-containing protein" evidence="1">
    <location>
        <begin position="31"/>
        <end position="266"/>
    </location>
</feature>
<evidence type="ECO:0000313" key="4">
    <source>
        <dbReference type="Proteomes" id="UP000181790"/>
    </source>
</evidence>
<evidence type="ECO:0000256" key="1">
    <source>
        <dbReference type="SAM" id="SignalP"/>
    </source>
</evidence>
<reference evidence="3 4" key="1">
    <citation type="submission" date="2016-10" db="EMBL/GenBank/DDBJ databases">
        <title>Arsenicibacter rosenii gen. nov., sp. nov., an efficient arsenic-methylating bacterium isolated from an arsenic-contaminated paddy soil.</title>
        <authorList>
            <person name="Huang K."/>
        </authorList>
    </citation>
    <scope>NUCLEOTIDE SEQUENCE [LARGE SCALE GENOMIC DNA]</scope>
    <source>
        <strain evidence="3 4">SM-1</strain>
    </source>
</reference>
<feature type="domain" description="NIPSNAP" evidence="2">
    <location>
        <begin position="161"/>
        <end position="265"/>
    </location>
</feature>
<evidence type="ECO:0000313" key="3">
    <source>
        <dbReference type="EMBL" id="OIN59545.1"/>
    </source>
</evidence>
<protein>
    <recommendedName>
        <fullName evidence="2">NIPSNAP domain-containing protein</fullName>
    </recommendedName>
</protein>
<comment type="caution">
    <text evidence="3">The sequence shown here is derived from an EMBL/GenBank/DDBJ whole genome shotgun (WGS) entry which is preliminary data.</text>
</comment>
<dbReference type="SUPFAM" id="SSF54909">
    <property type="entry name" value="Dimeric alpha+beta barrel"/>
    <property type="match status" value="2"/>
</dbReference>
<dbReference type="RefSeq" id="WP_071503158.1">
    <property type="nucleotide sequence ID" value="NZ_MORL01000004.1"/>
</dbReference>
<dbReference type="Gene3D" id="3.30.70.100">
    <property type="match status" value="2"/>
</dbReference>
<accession>A0A1S2VMW7</accession>
<dbReference type="Proteomes" id="UP000181790">
    <property type="component" value="Unassembled WGS sequence"/>
</dbReference>
<feature type="signal peptide" evidence="1">
    <location>
        <begin position="1"/>
        <end position="30"/>
    </location>
</feature>